<dbReference type="InterPro" id="IPR002104">
    <property type="entry name" value="Integrase_catalytic"/>
</dbReference>
<evidence type="ECO:0000256" key="2">
    <source>
        <dbReference type="ARBA" id="ARBA00023125"/>
    </source>
</evidence>
<evidence type="ECO:0000313" key="8">
    <source>
        <dbReference type="Proteomes" id="UP000199360"/>
    </source>
</evidence>
<feature type="domain" description="Core-binding (CB)" evidence="6">
    <location>
        <begin position="83"/>
        <end position="184"/>
    </location>
</feature>
<dbReference type="InterPro" id="IPR013762">
    <property type="entry name" value="Integrase-like_cat_sf"/>
</dbReference>
<keyword evidence="8" id="KW-1185">Reference proteome</keyword>
<name>A0A1C5HL77_9ACTN</name>
<dbReference type="Pfam" id="PF00589">
    <property type="entry name" value="Phage_integrase"/>
    <property type="match status" value="1"/>
</dbReference>
<dbReference type="Pfam" id="PF14659">
    <property type="entry name" value="Phage_int_SAM_3"/>
    <property type="match status" value="1"/>
</dbReference>
<sequence>MNRPYIYRGQQVPGVFQRCNSACPAGKCTVHTWSFHLVLPAGPDGRRPQVTKGGFASGQEAKKAREDAATAARSGKVSSKPGLTFADWSEQWLAGKTALGKLRPSTARAHRDALRLHLVPQLGRYKLKDLTPAHLEKAYAAIVRDRQAQIERAARTGGTAPRPLSPSSVHRMHAIVASCLGSAEKNNLVPRNVARLVELPSGAEKKTACWTPEQGQQFLDWLGQRGDRLHPLIHLAIYTGLRRGELLALGWADVDLDGGTLRVWRQRTVVAGQVAVIEQPKTAAGDRLVPLAPETVAVLRQWRAQQNRDRLAWGPAWADGGWVFTHEDGKPLFPDTVGRVFRRLADQAGLPRLRFHDLRHTFASTGLDVGVQMAALSKVMGHTNPNFTAKQYGHLSAGQHRIVVEAIAKRLSSATG</sequence>
<keyword evidence="3" id="KW-0233">DNA recombination</keyword>
<dbReference type="GO" id="GO:0015074">
    <property type="term" value="P:DNA integration"/>
    <property type="evidence" value="ECO:0007669"/>
    <property type="project" value="UniProtKB-KW"/>
</dbReference>
<dbReference type="SUPFAM" id="SSF56349">
    <property type="entry name" value="DNA breaking-rejoining enzymes"/>
    <property type="match status" value="1"/>
</dbReference>
<dbReference type="PANTHER" id="PTHR30349:SF91">
    <property type="entry name" value="INTA PROTEIN"/>
    <property type="match status" value="1"/>
</dbReference>
<gene>
    <name evidence="7" type="ORF">GA0070213_103277</name>
</gene>
<dbReference type="InterPro" id="IPR044068">
    <property type="entry name" value="CB"/>
</dbReference>
<dbReference type="InterPro" id="IPR010998">
    <property type="entry name" value="Integrase_recombinase_N"/>
</dbReference>
<dbReference type="PROSITE" id="PS51898">
    <property type="entry name" value="TYR_RECOMBINASE"/>
    <property type="match status" value="1"/>
</dbReference>
<dbReference type="Gene3D" id="1.10.443.10">
    <property type="entry name" value="Intergrase catalytic core"/>
    <property type="match status" value="1"/>
</dbReference>
<dbReference type="PROSITE" id="PS51900">
    <property type="entry name" value="CB"/>
    <property type="match status" value="1"/>
</dbReference>
<dbReference type="InterPro" id="IPR011010">
    <property type="entry name" value="DNA_brk_join_enz"/>
</dbReference>
<proteinExistence type="predicted"/>
<keyword evidence="1" id="KW-0229">DNA integration</keyword>
<dbReference type="CDD" id="cd01189">
    <property type="entry name" value="INT_ICEBs1_C_like"/>
    <property type="match status" value="1"/>
</dbReference>
<dbReference type="AlphaFoldDB" id="A0A1C5HL77"/>
<evidence type="ECO:0000259" key="5">
    <source>
        <dbReference type="PROSITE" id="PS51898"/>
    </source>
</evidence>
<evidence type="ECO:0000256" key="3">
    <source>
        <dbReference type="ARBA" id="ARBA00023172"/>
    </source>
</evidence>
<dbReference type="GO" id="GO:0003677">
    <property type="term" value="F:DNA binding"/>
    <property type="evidence" value="ECO:0007669"/>
    <property type="project" value="UniProtKB-UniRule"/>
</dbReference>
<dbReference type="InterPro" id="IPR004107">
    <property type="entry name" value="Integrase_SAM-like_N"/>
</dbReference>
<dbReference type="PANTHER" id="PTHR30349">
    <property type="entry name" value="PHAGE INTEGRASE-RELATED"/>
    <property type="match status" value="1"/>
</dbReference>
<dbReference type="OrthoDB" id="9805859at2"/>
<evidence type="ECO:0000256" key="1">
    <source>
        <dbReference type="ARBA" id="ARBA00022908"/>
    </source>
</evidence>
<organism evidence="7 8">
    <name type="scientific">Micromonospora humi</name>
    <dbReference type="NCBI Taxonomy" id="745366"/>
    <lineage>
        <taxon>Bacteria</taxon>
        <taxon>Bacillati</taxon>
        <taxon>Actinomycetota</taxon>
        <taxon>Actinomycetes</taxon>
        <taxon>Micromonosporales</taxon>
        <taxon>Micromonosporaceae</taxon>
        <taxon>Micromonospora</taxon>
    </lineage>
</organism>
<evidence type="ECO:0000256" key="4">
    <source>
        <dbReference type="PROSITE-ProRule" id="PRU01248"/>
    </source>
</evidence>
<evidence type="ECO:0000313" key="7">
    <source>
        <dbReference type="EMBL" id="SCG46770.1"/>
    </source>
</evidence>
<feature type="domain" description="Tyr recombinase" evidence="5">
    <location>
        <begin position="205"/>
        <end position="406"/>
    </location>
</feature>
<reference evidence="8" key="1">
    <citation type="submission" date="2016-06" db="EMBL/GenBank/DDBJ databases">
        <authorList>
            <person name="Varghese N."/>
            <person name="Submissions Spin"/>
        </authorList>
    </citation>
    <scope>NUCLEOTIDE SEQUENCE [LARGE SCALE GENOMIC DNA]</scope>
    <source>
        <strain evidence="8">DSM 45647</strain>
    </source>
</reference>
<dbReference type="RefSeq" id="WP_091059384.1">
    <property type="nucleotide sequence ID" value="NZ_FMDM01000003.1"/>
</dbReference>
<protein>
    <submittedName>
        <fullName evidence="7">Site-specific recombinase XerD</fullName>
    </submittedName>
</protein>
<dbReference type="Proteomes" id="UP000199360">
    <property type="component" value="Unassembled WGS sequence"/>
</dbReference>
<evidence type="ECO:0000259" key="6">
    <source>
        <dbReference type="PROSITE" id="PS51900"/>
    </source>
</evidence>
<keyword evidence="2 4" id="KW-0238">DNA-binding</keyword>
<accession>A0A1C5HL77</accession>
<dbReference type="Gene3D" id="1.10.150.130">
    <property type="match status" value="1"/>
</dbReference>
<dbReference type="InterPro" id="IPR050090">
    <property type="entry name" value="Tyrosine_recombinase_XerCD"/>
</dbReference>
<dbReference type="GO" id="GO:0006310">
    <property type="term" value="P:DNA recombination"/>
    <property type="evidence" value="ECO:0007669"/>
    <property type="project" value="UniProtKB-KW"/>
</dbReference>
<dbReference type="EMBL" id="FMDM01000003">
    <property type="protein sequence ID" value="SCG46770.1"/>
    <property type="molecule type" value="Genomic_DNA"/>
</dbReference>
<dbReference type="STRING" id="745366.GA0070213_103277"/>